<organism evidence="2 3">
    <name type="scientific">Patella caerulea</name>
    <name type="common">Rayed Mediterranean limpet</name>
    <dbReference type="NCBI Taxonomy" id="87958"/>
    <lineage>
        <taxon>Eukaryota</taxon>
        <taxon>Metazoa</taxon>
        <taxon>Spiralia</taxon>
        <taxon>Lophotrochozoa</taxon>
        <taxon>Mollusca</taxon>
        <taxon>Gastropoda</taxon>
        <taxon>Patellogastropoda</taxon>
        <taxon>Patelloidea</taxon>
        <taxon>Patellidae</taxon>
        <taxon>Patella</taxon>
    </lineage>
</organism>
<sequence>MASHDEKKRHKYCANPFNTHVVHQKKDLRPVSESFLIKFPSVLKAGQKLCTGCRKTLSTKQPEGMEMHISSPSSSEDAHFAQPFPKERHGTSLSSNEEVFDKTVEVEVLNRSLSIIGESPFDKRKAERSQEYLSSKRAKVADSVKKKLSLVAGPSREGESDAPPKCQDNCMPDVIKGIKEKYRVSSRTEQLQILTLFCGHMTIRSMMQEFECSQRMAVQARKLLEEKGMLATPNPKLGRTLPAEVEALVEKFYYSDQISRVMPGQKDFVSVKTTTGKERKQKRLVLSNLREAYQKFREDHPTTKVGFSKFATMRPQECVLAGSSGTHSVCVCTFHQNVKLMIIGSKMKEVTGIETYHDVIAMIVCNPAQPSCYFRTCSSCPSVDAFENELGELYELEGMDEVQFQQWTSTDRSELSTMVLSTEEFLGKFVQKATVLTRHDFVAKAQSEFLKDVKDKLVEGEFAVIGDFSENYSFVIQDAAQGFHWNNSQCTIHPWVFYWRSNGELKHGSFTVISECNTHDFVAVHLFQKMVIEHLKSEFPLIHKIFYFSDGCAGQYKNCKSFLNLCLHEEDYGIKAEWHFFATSHGKGPSDGVGGTLKREATRESLRRPYSDQIISPMKLFEYANRDLGNMKFGYATQKDHVLEAQLLRDRSIVAKTIPGTQKLHSLKPLSKTTLEVREFSSSNSSRLESVTAEHSSPLQMNLAGYVTVQYDSKWWLASILESLPSEREVKVNFLHPNGPSNNFFFPDIEDQYIIDSRDILVPVNPKTATGRTYTLSKKEINATNKAMGNKK</sequence>
<name>A0AAN8JLH6_PATCE</name>
<accession>A0AAN8JLH6</accession>
<dbReference type="EMBL" id="JAZGQO010000008">
    <property type="protein sequence ID" value="KAK6180046.1"/>
    <property type="molecule type" value="Genomic_DNA"/>
</dbReference>
<dbReference type="Proteomes" id="UP001347796">
    <property type="component" value="Unassembled WGS sequence"/>
</dbReference>
<keyword evidence="3" id="KW-1185">Reference proteome</keyword>
<comment type="caution">
    <text evidence="2">The sequence shown here is derived from an EMBL/GenBank/DDBJ whole genome shotgun (WGS) entry which is preliminary data.</text>
</comment>
<dbReference type="PANTHER" id="PTHR46601">
    <property type="entry name" value="ULP_PROTEASE DOMAIN-CONTAINING PROTEIN"/>
    <property type="match status" value="1"/>
</dbReference>
<evidence type="ECO:0000256" key="1">
    <source>
        <dbReference type="SAM" id="MobiDB-lite"/>
    </source>
</evidence>
<dbReference type="AlphaFoldDB" id="A0AAN8JLH6"/>
<evidence type="ECO:0000313" key="2">
    <source>
        <dbReference type="EMBL" id="KAK6180046.1"/>
    </source>
</evidence>
<dbReference type="PANTHER" id="PTHR46601:SF1">
    <property type="entry name" value="ADF-H DOMAIN-CONTAINING PROTEIN"/>
    <property type="match status" value="1"/>
</dbReference>
<proteinExistence type="predicted"/>
<gene>
    <name evidence="2" type="ORF">SNE40_012265</name>
</gene>
<reference evidence="2 3" key="1">
    <citation type="submission" date="2024-01" db="EMBL/GenBank/DDBJ databases">
        <title>The genome of the rayed Mediterranean limpet Patella caerulea (Linnaeus, 1758).</title>
        <authorList>
            <person name="Anh-Thu Weber A."/>
            <person name="Halstead-Nussloch G."/>
        </authorList>
    </citation>
    <scope>NUCLEOTIDE SEQUENCE [LARGE SCALE GENOMIC DNA]</scope>
    <source>
        <strain evidence="2">AATW-2023a</strain>
        <tissue evidence="2">Whole specimen</tissue>
    </source>
</reference>
<evidence type="ECO:0000313" key="3">
    <source>
        <dbReference type="Proteomes" id="UP001347796"/>
    </source>
</evidence>
<protein>
    <submittedName>
        <fullName evidence="2">Uncharacterized protein</fullName>
    </submittedName>
</protein>
<feature type="region of interest" description="Disordered" evidence="1">
    <location>
        <begin position="62"/>
        <end position="96"/>
    </location>
</feature>